<keyword evidence="2" id="KW-1185">Reference proteome</keyword>
<organism evidence="1 2">
    <name type="scientific">Elysia crispata</name>
    <name type="common">lettuce slug</name>
    <dbReference type="NCBI Taxonomy" id="231223"/>
    <lineage>
        <taxon>Eukaryota</taxon>
        <taxon>Metazoa</taxon>
        <taxon>Spiralia</taxon>
        <taxon>Lophotrochozoa</taxon>
        <taxon>Mollusca</taxon>
        <taxon>Gastropoda</taxon>
        <taxon>Heterobranchia</taxon>
        <taxon>Euthyneura</taxon>
        <taxon>Panpulmonata</taxon>
        <taxon>Sacoglossa</taxon>
        <taxon>Placobranchoidea</taxon>
        <taxon>Plakobranchidae</taxon>
        <taxon>Elysia</taxon>
    </lineage>
</organism>
<protein>
    <submittedName>
        <fullName evidence="1">Uncharacterized protein</fullName>
    </submittedName>
</protein>
<gene>
    <name evidence="1" type="ORF">RRG08_035999</name>
</gene>
<name>A0AAE1E0E0_9GAST</name>
<evidence type="ECO:0000313" key="2">
    <source>
        <dbReference type="Proteomes" id="UP001283361"/>
    </source>
</evidence>
<comment type="caution">
    <text evidence="1">The sequence shown here is derived from an EMBL/GenBank/DDBJ whole genome shotgun (WGS) entry which is preliminary data.</text>
</comment>
<dbReference type="EMBL" id="JAWDGP010001628">
    <property type="protein sequence ID" value="KAK3789706.1"/>
    <property type="molecule type" value="Genomic_DNA"/>
</dbReference>
<dbReference type="Proteomes" id="UP001283361">
    <property type="component" value="Unassembled WGS sequence"/>
</dbReference>
<reference evidence="1" key="1">
    <citation type="journal article" date="2023" name="G3 (Bethesda)">
        <title>A reference genome for the long-term kleptoplast-retaining sea slug Elysia crispata morphotype clarki.</title>
        <authorList>
            <person name="Eastman K.E."/>
            <person name="Pendleton A.L."/>
            <person name="Shaikh M.A."/>
            <person name="Suttiyut T."/>
            <person name="Ogas R."/>
            <person name="Tomko P."/>
            <person name="Gavelis G."/>
            <person name="Widhalm J.R."/>
            <person name="Wisecaver J.H."/>
        </authorList>
    </citation>
    <scope>NUCLEOTIDE SEQUENCE</scope>
    <source>
        <strain evidence="1">ECLA1</strain>
    </source>
</reference>
<sequence length="88" mass="9823">MSNCHHHAKLCQFGRVSSTRPLVVKTNSLKLILVIQWLTAGCGRRREEIPYPNIQANGMQLTGIRLLYQVSQTNRALPPAQRASSPLS</sequence>
<proteinExistence type="predicted"/>
<evidence type="ECO:0000313" key="1">
    <source>
        <dbReference type="EMBL" id="KAK3789706.1"/>
    </source>
</evidence>
<dbReference type="AlphaFoldDB" id="A0AAE1E0E0"/>
<accession>A0AAE1E0E0</accession>